<protein>
    <submittedName>
        <fullName evidence="6">Restriction endonuclease subunit S</fullName>
    </submittedName>
</protein>
<evidence type="ECO:0000259" key="4">
    <source>
        <dbReference type="Pfam" id="PF01420"/>
    </source>
</evidence>
<comment type="similarity">
    <text evidence="1">Belongs to the type-I restriction system S methylase family.</text>
</comment>
<evidence type="ECO:0000256" key="3">
    <source>
        <dbReference type="ARBA" id="ARBA00023125"/>
    </source>
</evidence>
<dbReference type="Gene3D" id="3.90.220.20">
    <property type="entry name" value="DNA methylase specificity domains"/>
    <property type="match status" value="2"/>
</dbReference>
<keyword evidence="6" id="KW-0378">Hydrolase</keyword>
<comment type="caution">
    <text evidence="6">The sequence shown here is derived from an EMBL/GenBank/DDBJ whole genome shotgun (WGS) entry which is preliminary data.</text>
</comment>
<dbReference type="Proteomes" id="UP000324336">
    <property type="component" value="Unassembled WGS sequence"/>
</dbReference>
<evidence type="ECO:0000313" key="8">
    <source>
        <dbReference type="Proteomes" id="UP000322327"/>
    </source>
</evidence>
<organism evidence="6 10">
    <name type="scientific">Brachyspira aalborgi</name>
    <dbReference type="NCBI Taxonomy" id="29522"/>
    <lineage>
        <taxon>Bacteria</taxon>
        <taxon>Pseudomonadati</taxon>
        <taxon>Spirochaetota</taxon>
        <taxon>Spirochaetia</taxon>
        <taxon>Brachyspirales</taxon>
        <taxon>Brachyspiraceae</taxon>
        <taxon>Brachyspira</taxon>
    </lineage>
</organism>
<dbReference type="EMBL" id="SAYA01000023">
    <property type="protein sequence ID" value="TXJ24156.1"/>
    <property type="molecule type" value="Genomic_DNA"/>
</dbReference>
<dbReference type="GO" id="GO:0009307">
    <property type="term" value="P:DNA restriction-modification system"/>
    <property type="evidence" value="ECO:0007669"/>
    <property type="project" value="UniProtKB-KW"/>
</dbReference>
<evidence type="ECO:0000313" key="7">
    <source>
        <dbReference type="EMBL" id="TXJ55884.1"/>
    </source>
</evidence>
<feature type="domain" description="Type I restriction modification DNA specificity" evidence="4">
    <location>
        <begin position="212"/>
        <end position="359"/>
    </location>
</feature>
<accession>A0A5C8EFG1</accession>
<gene>
    <name evidence="5" type="ORF">EPJ73_09905</name>
    <name evidence="7" type="ORF">EPJ76_05245</name>
    <name evidence="6" type="ORF">EPJ81_08815</name>
</gene>
<dbReference type="Proteomes" id="UP000325002">
    <property type="component" value="Unassembled WGS sequence"/>
</dbReference>
<evidence type="ECO:0000313" key="10">
    <source>
        <dbReference type="Proteomes" id="UP000325002"/>
    </source>
</evidence>
<evidence type="ECO:0000313" key="5">
    <source>
        <dbReference type="EMBL" id="TXJ24156.1"/>
    </source>
</evidence>
<dbReference type="EMBL" id="SAYD01000021">
    <property type="protein sequence ID" value="TXJ36443.1"/>
    <property type="molecule type" value="Genomic_DNA"/>
</dbReference>
<evidence type="ECO:0000313" key="9">
    <source>
        <dbReference type="Proteomes" id="UP000324336"/>
    </source>
</evidence>
<dbReference type="GO" id="GO:0004519">
    <property type="term" value="F:endonuclease activity"/>
    <property type="evidence" value="ECO:0007669"/>
    <property type="project" value="UniProtKB-KW"/>
</dbReference>
<dbReference type="InterPro" id="IPR044946">
    <property type="entry name" value="Restrct_endonuc_typeI_TRD_sf"/>
</dbReference>
<dbReference type="Proteomes" id="UP000322327">
    <property type="component" value="Unassembled WGS sequence"/>
</dbReference>
<dbReference type="EMBL" id="SAYI01000016">
    <property type="protein sequence ID" value="TXJ55884.1"/>
    <property type="molecule type" value="Genomic_DNA"/>
</dbReference>
<reference evidence="8 9" key="1">
    <citation type="journal article" date="1992" name="Lakartidningen">
        <title>[Penicillin V and not amoxicillin is the first choice preparation in acute otitis].</title>
        <authorList>
            <person name="Kamme C."/>
            <person name="Lundgren K."/>
            <person name="Prellner K."/>
        </authorList>
    </citation>
    <scope>NUCLEOTIDE SEQUENCE [LARGE SCALE GENOMIC DNA]</scope>
    <source>
        <strain evidence="7 8">PC3053II</strain>
        <strain evidence="6 10">PC3997IV</strain>
        <strain evidence="5 9">PC4597II</strain>
    </source>
</reference>
<reference evidence="6" key="2">
    <citation type="submission" date="2019-01" db="EMBL/GenBank/DDBJ databases">
        <authorList>
            <person name="Thorell K."/>
        </authorList>
    </citation>
    <scope>NUCLEOTIDE SEQUENCE</scope>
    <source>
        <strain evidence="7">PC3053II</strain>
        <strain evidence="6">PC3997IV</strain>
        <strain evidence="5">PC4597II</strain>
    </source>
</reference>
<proteinExistence type="inferred from homology"/>
<dbReference type="AlphaFoldDB" id="A0A5C8EFG1"/>
<evidence type="ECO:0000313" key="6">
    <source>
        <dbReference type="EMBL" id="TXJ36443.1"/>
    </source>
</evidence>
<feature type="domain" description="Type I restriction modification DNA specificity" evidence="4">
    <location>
        <begin position="28"/>
        <end position="188"/>
    </location>
</feature>
<dbReference type="InterPro" id="IPR000055">
    <property type="entry name" value="Restrct_endonuc_typeI_TRD"/>
</dbReference>
<keyword evidence="6" id="KW-0540">Nuclease</keyword>
<dbReference type="GO" id="GO:0003677">
    <property type="term" value="F:DNA binding"/>
    <property type="evidence" value="ECO:0007669"/>
    <property type="project" value="UniProtKB-KW"/>
</dbReference>
<evidence type="ECO:0000256" key="2">
    <source>
        <dbReference type="ARBA" id="ARBA00022747"/>
    </source>
</evidence>
<sequence>MEKAIFSDLTKKKRRNIMSKDLKLSSLEWKEFKLNDLFERIEKGKCQNTNKETKESINGVSFLSATLNNNGVSGFVEPNYLLQKGNCIMFVNQGDGGAGYSVYKKEDFISTTSNSFGYAKWINRYTGLFVASILCRFKEKYSFGYGRTENRLRKDKVFLPINSKGQPNWEFMENYMRKIEEKQKQKAIKYYSDKIKNLQNSLMKNKFDLNNIEWKEFKIVDIFKNYHGKRLVERERKQGKIPLLTAGEASNGIASFIDNQEMKLFKDFISIDMFGNSFYHYYEATGDDNIYFLINNKLSYNIKLFIVACINMQKVKYSYAKQFRQNNLNRAKIMLPVNSKGQPNWEFMENFMRKIEYKKLNIYLDYIKNKTATN</sequence>
<dbReference type="Pfam" id="PF01420">
    <property type="entry name" value="Methylase_S"/>
    <property type="match status" value="2"/>
</dbReference>
<keyword evidence="3" id="KW-0238">DNA-binding</keyword>
<name>A0A5C8EFG1_9SPIR</name>
<dbReference type="SUPFAM" id="SSF116734">
    <property type="entry name" value="DNA methylase specificity domain"/>
    <property type="match status" value="2"/>
</dbReference>
<keyword evidence="6" id="KW-0255">Endonuclease</keyword>
<keyword evidence="2" id="KW-0680">Restriction system</keyword>
<evidence type="ECO:0000256" key="1">
    <source>
        <dbReference type="ARBA" id="ARBA00010923"/>
    </source>
</evidence>